<dbReference type="GeneID" id="136077911"/>
<dbReference type="RefSeq" id="XP_065648277.1">
    <property type="nucleotide sequence ID" value="XM_065792205.1"/>
</dbReference>
<dbReference type="PANTHER" id="PTHR46954:SF1">
    <property type="entry name" value="C2H2-TYPE DOMAIN-CONTAINING PROTEIN"/>
    <property type="match status" value="1"/>
</dbReference>
<organism evidence="2 3">
    <name type="scientific">Hydra vulgaris</name>
    <name type="common">Hydra</name>
    <name type="synonym">Hydra attenuata</name>
    <dbReference type="NCBI Taxonomy" id="6087"/>
    <lineage>
        <taxon>Eukaryota</taxon>
        <taxon>Metazoa</taxon>
        <taxon>Cnidaria</taxon>
        <taxon>Hydrozoa</taxon>
        <taxon>Hydroidolina</taxon>
        <taxon>Anthoathecata</taxon>
        <taxon>Aplanulata</taxon>
        <taxon>Hydridae</taxon>
        <taxon>Hydra</taxon>
    </lineage>
</organism>
<gene>
    <name evidence="3" type="primary">LOC136077911</name>
</gene>
<feature type="domain" description="C2H2-type" evidence="1">
    <location>
        <begin position="400"/>
        <end position="421"/>
    </location>
</feature>
<protein>
    <submittedName>
        <fullName evidence="3">Uncharacterized protein LOC136077911</fullName>
    </submittedName>
</protein>
<name>A0ABM4BGZ2_HYDVU</name>
<evidence type="ECO:0000313" key="2">
    <source>
        <dbReference type="Proteomes" id="UP001652625"/>
    </source>
</evidence>
<reference evidence="3" key="1">
    <citation type="submission" date="2025-08" db="UniProtKB">
        <authorList>
            <consortium name="RefSeq"/>
        </authorList>
    </citation>
    <scope>IDENTIFICATION</scope>
</reference>
<sequence length="507" mass="56985">MRAQTDLHSSHVDGPFCTATIKNVEEVFSFLGPKDACFISQHNKARIPIGITAANKQAPILMHMEYRVSLPDHGWVIAAKHKLIPSVCAGIAIKPDGLGKSDAVSFSDPTYVAIRYGKHSSSTAYAHGLDFERLLTLPEFDSITKDPFTKLVKPVVVFSVDGRPDENPRYAKVIKTAIHYFLTNDLDALFIMTNAPGRSAFNRSERRMAPLSKEFAGLILPHDRYGPHLDYKGRTVDLLLEKKNFEFAGKSCASVFSGLMIDQFPTVAEYIDPDKKTELDVHHLLSKDQDWFASHVRTIQYFTQIVKCEDPRCCALKRSSYFHVIPGRFLPPPTLISQSEDGLKAVSISDIASNNRFPSVFFLIASNIQSTIPRSLKSFKPPPYDLFCPSVQSSLSQKICKHCNLYFASQVMLKKHVNFTHSNVINRMTITVLQVRPVRIAAKRKRELMAVVAVEENAAFAEWFDEDEIETEGLHIPNDSTVSDEPDCSFPIISIDDHLKNPWIDDE</sequence>
<dbReference type="PROSITE" id="PS00028">
    <property type="entry name" value="ZINC_FINGER_C2H2_1"/>
    <property type="match status" value="1"/>
</dbReference>
<evidence type="ECO:0000313" key="3">
    <source>
        <dbReference type="RefSeq" id="XP_065648277.1"/>
    </source>
</evidence>
<keyword evidence="2" id="KW-1185">Reference proteome</keyword>
<proteinExistence type="predicted"/>
<dbReference type="PANTHER" id="PTHR46954">
    <property type="entry name" value="C2H2-TYPE DOMAIN-CONTAINING PROTEIN"/>
    <property type="match status" value="1"/>
</dbReference>
<dbReference type="InterPro" id="IPR013087">
    <property type="entry name" value="Znf_C2H2_type"/>
</dbReference>
<evidence type="ECO:0000259" key="1">
    <source>
        <dbReference type="PROSITE" id="PS00028"/>
    </source>
</evidence>
<accession>A0ABM4BGZ2</accession>
<dbReference type="Proteomes" id="UP001652625">
    <property type="component" value="Chromosome 03"/>
</dbReference>